<gene>
    <name evidence="4" type="ORF">CKN69_08470</name>
</gene>
<keyword evidence="2" id="KW-0812">Transmembrane</keyword>
<evidence type="ECO:0000313" key="4">
    <source>
        <dbReference type="EMBL" id="TFJ25762.1"/>
    </source>
</evidence>
<evidence type="ECO:0000259" key="3">
    <source>
        <dbReference type="Pfam" id="PF13514"/>
    </source>
</evidence>
<dbReference type="Pfam" id="PF13514">
    <property type="entry name" value="AAA_27"/>
    <property type="match status" value="1"/>
</dbReference>
<comment type="caution">
    <text evidence="4">The sequence shown here is derived from an EMBL/GenBank/DDBJ whole genome shotgun (WGS) entry which is preliminary data.</text>
</comment>
<dbReference type="AlphaFoldDB" id="A0A7Z8CYC6"/>
<dbReference type="PANTHER" id="PTHR41259">
    <property type="entry name" value="DOUBLE-STRAND BREAK REPAIR RAD50 ATPASE, PUTATIVE-RELATED"/>
    <property type="match status" value="1"/>
</dbReference>
<keyword evidence="1" id="KW-0175">Coiled coil</keyword>
<evidence type="ECO:0000313" key="5">
    <source>
        <dbReference type="Proteomes" id="UP000297938"/>
    </source>
</evidence>
<protein>
    <recommendedName>
        <fullName evidence="3">YhaN AAA domain-containing protein</fullName>
    </recommendedName>
</protein>
<dbReference type="Gene3D" id="3.40.50.300">
    <property type="entry name" value="P-loop containing nucleotide triphosphate hydrolases"/>
    <property type="match status" value="2"/>
</dbReference>
<dbReference type="SUPFAM" id="SSF52540">
    <property type="entry name" value="P-loop containing nucleoside triphosphate hydrolases"/>
    <property type="match status" value="1"/>
</dbReference>
<dbReference type="PANTHER" id="PTHR41259:SF1">
    <property type="entry name" value="DOUBLE-STRAND BREAK REPAIR RAD50 ATPASE, PUTATIVE-RELATED"/>
    <property type="match status" value="1"/>
</dbReference>
<dbReference type="InterPro" id="IPR038734">
    <property type="entry name" value="YhaN_AAA"/>
</dbReference>
<dbReference type="InterPro" id="IPR027417">
    <property type="entry name" value="P-loop_NTPase"/>
</dbReference>
<proteinExistence type="predicted"/>
<keyword evidence="2" id="KW-1133">Transmembrane helix</keyword>
<feature type="coiled-coil region" evidence="1">
    <location>
        <begin position="710"/>
        <end position="794"/>
    </location>
</feature>
<evidence type="ECO:0000256" key="1">
    <source>
        <dbReference type="SAM" id="Coils"/>
    </source>
</evidence>
<dbReference type="EMBL" id="NRPP01000014">
    <property type="protein sequence ID" value="TFJ25762.1"/>
    <property type="molecule type" value="Genomic_DNA"/>
</dbReference>
<dbReference type="Proteomes" id="UP000297938">
    <property type="component" value="Unassembled WGS sequence"/>
</dbReference>
<organism evidence="4 5">
    <name type="scientific">Carnobacterium divergens</name>
    <name type="common">Lactobacillus divergens</name>
    <dbReference type="NCBI Taxonomy" id="2748"/>
    <lineage>
        <taxon>Bacteria</taxon>
        <taxon>Bacillati</taxon>
        <taxon>Bacillota</taxon>
        <taxon>Bacilli</taxon>
        <taxon>Lactobacillales</taxon>
        <taxon>Carnobacteriaceae</taxon>
        <taxon>Carnobacterium</taxon>
    </lineage>
</organism>
<feature type="coiled-coil region" evidence="1">
    <location>
        <begin position="643"/>
        <end position="677"/>
    </location>
</feature>
<feature type="coiled-coil region" evidence="1">
    <location>
        <begin position="280"/>
        <end position="307"/>
    </location>
</feature>
<accession>A0A7Z8CYC6</accession>
<sequence>MKAGITMKIKEITIYGYGKWVDQRFDSLADLQIFYGKNEAGKSTLMAFIHSILFGFPTKQSSELRYEPRKGSRYGGRLRIVTRQYGELDIERIKGKGNGKLTLTKIDGTKLPETVLNELVSGIDKATYQALFSFNLLELQKISQLNQEKLNRYFLSIGTMGNERYLKIADRFKQEASKLYKQTGRVPEINKKIVEIRKKEKQLKTVKAQNNQYNQLVNQKLELEQSINQLRTKQQTIETHLEKLNELTNNWQYFVEMKAIQKQISEAQLKKLPEDGLYQLQHFNQELQQIKNETIKKEEQLSSLTKELAPSKELDFYETHNENLTKLLETIPTIEAYLVKEQQANQKNEQLFQQIQQEYRYLNLAIDTPIPLKLSNEQLEKLRELQVRQDFYTKEQQSLSEKHQQLNFENNALNQQLDQVERLLWENQQFQQVEEFYSVNNAQRQPAQPTTLSSTTIFMQLVGFISIGLGFISSRFFILFGLALIAVSGYRVLSLKAKKKKNTLDAPAYSYEEFIRQQELRKQWRELLAKSDEVTISVNQVTQKLEEMTVEKQGVLLEINQVQSQWQLPKQYAITDFLSESDPFELIRQLKNEFTENQRIIQVINDQFQVWLKKAEFLKSVVVADWNHVSAVLIGIKHLVKAIEGELEHQNKVKATIEELNQEKSDWLKKNKIYQKKRIDLFQLVYVQDEESFRKKFLLNDQLKSKKARVALLENQIAINQELLETFRDEQELQDAIQEQKQELSQQKIKIEEMINQKIQCEVALKNLEEGGQYSVLLQEFANLKSELQDLVDKWSSYQIAADLIERSLTYAKKDRLPQTLQDATTYFKLLTNENYHRILLSENQIQVQHHEGLIFDVSELSQGTAEQLYIALRFAFIKNAADLIQMPILIDDGFVNFDFDRQEQMLKLIQKMSESNQVLYFTCDKKIQDVFPKEQVKVLQ</sequence>
<reference evidence="4 5" key="1">
    <citation type="journal article" date="2018" name="Int. J. Food Microbiol.">
        <title>Growth of Carnobacterium spp. isolated from chilled vacuum-packaged meat under relevant acidic conditions.</title>
        <authorList>
            <person name="Zhang P."/>
            <person name="Badoni M."/>
            <person name="Ganzle M."/>
            <person name="Yang X."/>
        </authorList>
    </citation>
    <scope>NUCLEOTIDE SEQUENCE [LARGE SCALE GENOMIC DNA]</scope>
    <source>
        <strain evidence="4 5">B2</strain>
    </source>
</reference>
<name>A0A7Z8CYC6_CARDV</name>
<evidence type="ECO:0000256" key="2">
    <source>
        <dbReference type="SAM" id="Phobius"/>
    </source>
</evidence>
<feature type="transmembrane region" description="Helical" evidence="2">
    <location>
        <begin position="457"/>
        <end position="490"/>
    </location>
</feature>
<feature type="domain" description="YhaN AAA" evidence="3">
    <location>
        <begin position="7"/>
        <end position="212"/>
    </location>
</feature>
<keyword evidence="2" id="KW-0472">Membrane</keyword>
<feature type="coiled-coil region" evidence="1">
    <location>
        <begin position="189"/>
        <end position="250"/>
    </location>
</feature>
<feature type="coiled-coil region" evidence="1">
    <location>
        <begin position="396"/>
        <end position="423"/>
    </location>
</feature>